<feature type="compositionally biased region" description="Acidic residues" evidence="1">
    <location>
        <begin position="227"/>
        <end position="236"/>
    </location>
</feature>
<evidence type="ECO:0000256" key="1">
    <source>
        <dbReference type="SAM" id="MobiDB-lite"/>
    </source>
</evidence>
<name>A0A6A4HBV9_9AGAR</name>
<evidence type="ECO:0000313" key="2">
    <source>
        <dbReference type="EMBL" id="KAE9395306.1"/>
    </source>
</evidence>
<protein>
    <submittedName>
        <fullName evidence="2">Uncharacterized protein</fullName>
    </submittedName>
</protein>
<keyword evidence="3" id="KW-1185">Reference proteome</keyword>
<feature type="compositionally biased region" description="Polar residues" evidence="1">
    <location>
        <begin position="238"/>
        <end position="248"/>
    </location>
</feature>
<feature type="compositionally biased region" description="Low complexity" evidence="1">
    <location>
        <begin position="455"/>
        <end position="466"/>
    </location>
</feature>
<feature type="compositionally biased region" description="Polar residues" evidence="1">
    <location>
        <begin position="379"/>
        <end position="388"/>
    </location>
</feature>
<reference evidence="2" key="1">
    <citation type="journal article" date="2019" name="Environ. Microbiol.">
        <title>Fungal ecological strategies reflected in gene transcription - a case study of two litter decomposers.</title>
        <authorList>
            <person name="Barbi F."/>
            <person name="Kohler A."/>
            <person name="Barry K."/>
            <person name="Baskaran P."/>
            <person name="Daum C."/>
            <person name="Fauchery L."/>
            <person name="Ihrmark K."/>
            <person name="Kuo A."/>
            <person name="LaButti K."/>
            <person name="Lipzen A."/>
            <person name="Morin E."/>
            <person name="Grigoriev I.V."/>
            <person name="Henrissat B."/>
            <person name="Lindahl B."/>
            <person name="Martin F."/>
        </authorList>
    </citation>
    <scope>NUCLEOTIDE SEQUENCE</scope>
    <source>
        <strain evidence="2">JB14</strain>
    </source>
</reference>
<evidence type="ECO:0000313" key="3">
    <source>
        <dbReference type="Proteomes" id="UP000799118"/>
    </source>
</evidence>
<feature type="region of interest" description="Disordered" evidence="1">
    <location>
        <begin position="185"/>
        <end position="248"/>
    </location>
</feature>
<organism evidence="2 3">
    <name type="scientific">Gymnopus androsaceus JB14</name>
    <dbReference type="NCBI Taxonomy" id="1447944"/>
    <lineage>
        <taxon>Eukaryota</taxon>
        <taxon>Fungi</taxon>
        <taxon>Dikarya</taxon>
        <taxon>Basidiomycota</taxon>
        <taxon>Agaricomycotina</taxon>
        <taxon>Agaricomycetes</taxon>
        <taxon>Agaricomycetidae</taxon>
        <taxon>Agaricales</taxon>
        <taxon>Marasmiineae</taxon>
        <taxon>Omphalotaceae</taxon>
        <taxon>Gymnopus</taxon>
    </lineage>
</organism>
<proteinExistence type="predicted"/>
<dbReference type="EMBL" id="ML769534">
    <property type="protein sequence ID" value="KAE9395306.1"/>
    <property type="molecule type" value="Genomic_DNA"/>
</dbReference>
<dbReference type="Proteomes" id="UP000799118">
    <property type="component" value="Unassembled WGS sequence"/>
</dbReference>
<feature type="compositionally biased region" description="Acidic residues" evidence="1">
    <location>
        <begin position="188"/>
        <end position="198"/>
    </location>
</feature>
<gene>
    <name evidence="2" type="ORF">BT96DRAFT_997805</name>
</gene>
<feature type="compositionally biased region" description="Polar residues" evidence="1">
    <location>
        <begin position="467"/>
        <end position="497"/>
    </location>
</feature>
<feature type="region of interest" description="Disordered" evidence="1">
    <location>
        <begin position="351"/>
        <end position="497"/>
    </location>
</feature>
<feature type="compositionally biased region" description="Polar residues" evidence="1">
    <location>
        <begin position="395"/>
        <end position="419"/>
    </location>
</feature>
<sequence length="497" mass="54128">MHHENYRPKVQAEYEHRMKENPEAAIGGGMNHLGFRVKIARELWAAKEQSERLLDGGSLTEDNFGDVMEDEARDALHERLVNLLQPLLDLLHVCTSLNFFVVGGAPPVKEVIRVSSGESPGLNPKKFETWHSNYFLKYVIGLFMIFMLNEDPASRYDNPRNNAGSQGAASSLALDSILKNASLFQFGNEDEDEDDPPEDTPKKRKRGEESGGRQSRKWRSGCNVSEESAEPSEEPDQGSMNPPASTTAHCTSARLTHMAKTKLSAKADTGPSQPAMPKKDGIPVYGPIVLPSQKMVQYLFAVKSEAELLMEVRLWDTLHIVELKRRMEFLDLSADRYNTVEPDVAPMLVEPGDMQGGKMSVEPQLGLGPGTQDDDMVIESSQATSSSDARGELTDVSNHSNSTAPNSCNAIAFTHSSTPDPAPTPIEPREVNGEKMTMATSSSDERDKLTDFIASNTSNSTMSNPSELTDSIASNTSNAAAPGSTPSSDATASTLKP</sequence>
<accession>A0A6A4HBV9</accession>
<dbReference type="AlphaFoldDB" id="A0A6A4HBV9"/>